<accession>A0A413T1J9</accession>
<comment type="caution">
    <text evidence="3">The sequence shown here is derived from an EMBL/GenBank/DDBJ whole genome shotgun (WGS) entry which is preliminary data.</text>
</comment>
<dbReference type="Proteomes" id="UP000283855">
    <property type="component" value="Unassembled WGS sequence"/>
</dbReference>
<evidence type="ECO:0000259" key="2">
    <source>
        <dbReference type="Pfam" id="PF06452"/>
    </source>
</evidence>
<dbReference type="CDD" id="cd09620">
    <property type="entry name" value="CBM9_like_3"/>
    <property type="match status" value="1"/>
</dbReference>
<dbReference type="PANTHER" id="PTHR35532:SF5">
    <property type="entry name" value="CARBOHYDRATE-BINDING DOMAIN-CONTAINING PROTEIN"/>
    <property type="match status" value="1"/>
</dbReference>
<dbReference type="EMBL" id="QSFT01000009">
    <property type="protein sequence ID" value="RHA76736.1"/>
    <property type="molecule type" value="Genomic_DNA"/>
</dbReference>
<feature type="signal peptide" evidence="1">
    <location>
        <begin position="1"/>
        <end position="21"/>
    </location>
</feature>
<evidence type="ECO:0000313" key="4">
    <source>
        <dbReference type="Proteomes" id="UP000283855"/>
    </source>
</evidence>
<feature type="domain" description="Carbohydrate-binding" evidence="2">
    <location>
        <begin position="49"/>
        <end position="145"/>
    </location>
</feature>
<dbReference type="Gene3D" id="2.60.40.1190">
    <property type="match status" value="1"/>
</dbReference>
<keyword evidence="1" id="KW-0732">Signal</keyword>
<dbReference type="GO" id="GO:0004553">
    <property type="term" value="F:hydrolase activity, hydrolyzing O-glycosyl compounds"/>
    <property type="evidence" value="ECO:0007669"/>
    <property type="project" value="InterPro"/>
</dbReference>
<dbReference type="PANTHER" id="PTHR35532">
    <property type="entry name" value="SIMILAR TO POLYHYDROXYALKANOATE DEPOLYMERASE"/>
    <property type="match status" value="1"/>
</dbReference>
<sequence>MKRKIQLLCSLLVCSLLPAGAQSLFEKHARMLTLPEGYVCYRTAEKIQIDGRPDEASWKLAQPTSSFRDISGEGFPKPQYDTKAKMLWDDDCLYVSAVLEEPNIQARLTKRDTIIYYDNDFEVFIDPDGDGHHYFEIENNARGVIFDLLLNRPYRSGGNFMIQWDCPGIQLAVHLDGTLNQPEDKDRQWTVEMAIPHQALTWDFNNPLKAGNWWRINFSRVQWLKKGGPEENWVWQPTGRIDMHMPDRWGFLYFSSKTVGKGEETFRYPYQMDAYKLLWAMFYEQQEHRAKAGSYLLATKDFPLGDSERKALPAGSEIGMEATSSQYRVWITLPSEGVRYVLNHEGRFQIEKL</sequence>
<gene>
    <name evidence="3" type="ORF">DW921_06045</name>
</gene>
<feature type="chain" id="PRO_5019531750" description="Carbohydrate-binding domain-containing protein" evidence="1">
    <location>
        <begin position="22"/>
        <end position="353"/>
    </location>
</feature>
<dbReference type="AlphaFoldDB" id="A0A413T1J9"/>
<dbReference type="GO" id="GO:0016052">
    <property type="term" value="P:carbohydrate catabolic process"/>
    <property type="evidence" value="ECO:0007669"/>
    <property type="project" value="InterPro"/>
</dbReference>
<evidence type="ECO:0000313" key="3">
    <source>
        <dbReference type="EMBL" id="RHA76736.1"/>
    </source>
</evidence>
<proteinExistence type="predicted"/>
<dbReference type="InterPro" id="IPR010502">
    <property type="entry name" value="Carb-bd_dom_fam9"/>
</dbReference>
<dbReference type="Pfam" id="PF06452">
    <property type="entry name" value="CBM9_1"/>
    <property type="match status" value="1"/>
</dbReference>
<reference evidence="3 4" key="1">
    <citation type="submission" date="2018-08" db="EMBL/GenBank/DDBJ databases">
        <title>A genome reference for cultivated species of the human gut microbiota.</title>
        <authorList>
            <person name="Zou Y."/>
            <person name="Xue W."/>
            <person name="Luo G."/>
        </authorList>
    </citation>
    <scope>NUCLEOTIDE SEQUENCE [LARGE SCALE GENOMIC DNA]</scope>
    <source>
        <strain evidence="3 4">AM42-38</strain>
    </source>
</reference>
<protein>
    <recommendedName>
        <fullName evidence="2">Carbohydrate-binding domain-containing protein</fullName>
    </recommendedName>
</protein>
<name>A0A413T1J9_9BACT</name>
<organism evidence="3 4">
    <name type="scientific">Phocaeicola coprophilus</name>
    <dbReference type="NCBI Taxonomy" id="387090"/>
    <lineage>
        <taxon>Bacteria</taxon>
        <taxon>Pseudomonadati</taxon>
        <taxon>Bacteroidota</taxon>
        <taxon>Bacteroidia</taxon>
        <taxon>Bacteroidales</taxon>
        <taxon>Bacteroidaceae</taxon>
        <taxon>Phocaeicola</taxon>
    </lineage>
</organism>
<dbReference type="GO" id="GO:0030246">
    <property type="term" value="F:carbohydrate binding"/>
    <property type="evidence" value="ECO:0007669"/>
    <property type="project" value="InterPro"/>
</dbReference>
<evidence type="ECO:0000256" key="1">
    <source>
        <dbReference type="SAM" id="SignalP"/>
    </source>
</evidence>
<dbReference type="SUPFAM" id="SSF49344">
    <property type="entry name" value="CBD9-like"/>
    <property type="match status" value="1"/>
</dbReference>